<dbReference type="InterPro" id="IPR006037">
    <property type="entry name" value="RCK_C"/>
</dbReference>
<keyword evidence="4" id="KW-0630">Potassium</keyword>
<dbReference type="NCBIfam" id="NF007032">
    <property type="entry name" value="PRK09496.1-4"/>
    <property type="match status" value="1"/>
</dbReference>
<evidence type="ECO:0000259" key="8">
    <source>
        <dbReference type="PROSITE" id="PS51202"/>
    </source>
</evidence>
<keyword evidence="5" id="KW-0520">NAD</keyword>
<feature type="domain" description="RCK N-terminal" evidence="7">
    <location>
        <begin position="1"/>
        <end position="119"/>
    </location>
</feature>
<name>A0ABU3BZM9_9GAMM</name>
<dbReference type="EMBL" id="JAVRIB010000006">
    <property type="protein sequence ID" value="MDT0634771.1"/>
    <property type="molecule type" value="Genomic_DNA"/>
</dbReference>
<reference evidence="9 10" key="1">
    <citation type="submission" date="2023-09" db="EMBL/GenBank/DDBJ databases">
        <authorList>
            <person name="Rey-Velasco X."/>
        </authorList>
    </citation>
    <scope>NUCLEOTIDE SEQUENCE [LARGE SCALE GENOMIC DNA]</scope>
    <source>
        <strain evidence="9 10">W335</strain>
    </source>
</reference>
<dbReference type="Pfam" id="PF02080">
    <property type="entry name" value="TrkA_C"/>
    <property type="match status" value="2"/>
</dbReference>
<evidence type="ECO:0000256" key="2">
    <source>
        <dbReference type="ARBA" id="ARBA00022448"/>
    </source>
</evidence>
<dbReference type="InterPro" id="IPR006036">
    <property type="entry name" value="K_uptake_TrkA"/>
</dbReference>
<proteinExistence type="predicted"/>
<dbReference type="InterPro" id="IPR050721">
    <property type="entry name" value="Trk_Ktr_HKT_K-transport"/>
</dbReference>
<dbReference type="PRINTS" id="PR00335">
    <property type="entry name" value="KUPTAKETRKA"/>
</dbReference>
<organism evidence="9 10">
    <name type="scientific">Spectribacter hydrogenoxidans</name>
    <dbReference type="NCBI Taxonomy" id="3075608"/>
    <lineage>
        <taxon>Bacteria</taxon>
        <taxon>Pseudomonadati</taxon>
        <taxon>Pseudomonadota</taxon>
        <taxon>Gammaproteobacteria</taxon>
        <taxon>Salinisphaerales</taxon>
        <taxon>Salinisphaeraceae</taxon>
        <taxon>Spectribacter</taxon>
    </lineage>
</organism>
<keyword evidence="3" id="KW-0633">Potassium transport</keyword>
<gene>
    <name evidence="9" type="primary">trkA</name>
    <name evidence="9" type="ORF">RM532_07350</name>
</gene>
<evidence type="ECO:0000259" key="7">
    <source>
        <dbReference type="PROSITE" id="PS51201"/>
    </source>
</evidence>
<dbReference type="Gene3D" id="3.30.70.1450">
    <property type="entry name" value="Regulator of K+ conductance, C-terminal domain"/>
    <property type="match status" value="2"/>
</dbReference>
<evidence type="ECO:0000256" key="6">
    <source>
        <dbReference type="ARBA" id="ARBA00023065"/>
    </source>
</evidence>
<dbReference type="NCBIfam" id="NF007031">
    <property type="entry name" value="PRK09496.1-2"/>
    <property type="match status" value="1"/>
</dbReference>
<keyword evidence="10" id="KW-1185">Reference proteome</keyword>
<dbReference type="PROSITE" id="PS51202">
    <property type="entry name" value="RCK_C"/>
    <property type="match status" value="2"/>
</dbReference>
<dbReference type="Pfam" id="PF02254">
    <property type="entry name" value="TrkA_N"/>
    <property type="match status" value="2"/>
</dbReference>
<evidence type="ECO:0000256" key="3">
    <source>
        <dbReference type="ARBA" id="ARBA00022538"/>
    </source>
</evidence>
<feature type="domain" description="RCK C-terminal" evidence="8">
    <location>
        <begin position="142"/>
        <end position="226"/>
    </location>
</feature>
<dbReference type="InterPro" id="IPR036291">
    <property type="entry name" value="NAD(P)-bd_dom_sf"/>
</dbReference>
<evidence type="ECO:0000256" key="1">
    <source>
        <dbReference type="ARBA" id="ARBA00017378"/>
    </source>
</evidence>
<dbReference type="PANTHER" id="PTHR43833:SF5">
    <property type="entry name" value="TRK SYSTEM POTASSIUM UPTAKE PROTEIN TRKA"/>
    <property type="match status" value="1"/>
</dbReference>
<keyword evidence="6" id="KW-0406">Ion transport</keyword>
<feature type="domain" description="RCK N-terminal" evidence="7">
    <location>
        <begin position="231"/>
        <end position="347"/>
    </location>
</feature>
<dbReference type="SUPFAM" id="SSF51735">
    <property type="entry name" value="NAD(P)-binding Rossmann-fold domains"/>
    <property type="match status" value="2"/>
</dbReference>
<evidence type="ECO:0000313" key="10">
    <source>
        <dbReference type="Proteomes" id="UP001251857"/>
    </source>
</evidence>
<accession>A0ABU3BZM9</accession>
<dbReference type="NCBIfam" id="NF007039">
    <property type="entry name" value="PRK09496.3-2"/>
    <property type="match status" value="1"/>
</dbReference>
<evidence type="ECO:0000256" key="5">
    <source>
        <dbReference type="ARBA" id="ARBA00023027"/>
    </source>
</evidence>
<dbReference type="SUPFAM" id="SSF116726">
    <property type="entry name" value="TrkA C-terminal domain-like"/>
    <property type="match status" value="2"/>
</dbReference>
<protein>
    <recommendedName>
        <fullName evidence="1">Trk system potassium uptake protein TrkA</fullName>
    </recommendedName>
</protein>
<sequence>MKIIILGAGQVGATLAENLADEANDVTIVDTQANLLAELQDRLDIRAVQGFAAHPEVLQAAGAEDADMIIAVTESDEINMVACQIAYTLFHTPTKIARIRASEYLKEKRLFQQDALPVDMHISPEQLVCDYISRLIQYPGALQVVDFASGRVRAVGVKAYYGGPLVGQELRTIREHIPGVDTRVAAIYRRGKPIIPEGDTVIEADDEVFFVAAKKHIKKVISELRKQDRPVKRVVLAGGGNIGLRLALALEDHCQVKLIERDRERARALSEQVKKAIVLVGDAANEGLLLEENIESVDVFCAVTNDDEANILSSMLAKRLGARKAMSLINRLAYVDLVEGGAIDIAISPQQSTVSALLSHVRRGDVVQVHSLRRGAAEAIEAVAHGDPSNSRVVGRRIDEIRLPAGTTIGAIARGEEVIIAHHDTVIESGDHVIMFIVEKKNTAALERLFQVGVSFI</sequence>
<dbReference type="InterPro" id="IPR036721">
    <property type="entry name" value="RCK_C_sf"/>
</dbReference>
<dbReference type="PANTHER" id="PTHR43833">
    <property type="entry name" value="POTASSIUM CHANNEL PROTEIN 2-RELATED-RELATED"/>
    <property type="match status" value="1"/>
</dbReference>
<keyword evidence="2" id="KW-0813">Transport</keyword>
<feature type="domain" description="RCK C-terminal" evidence="8">
    <location>
        <begin position="367"/>
        <end position="452"/>
    </location>
</feature>
<dbReference type="NCBIfam" id="NF007030">
    <property type="entry name" value="PRK09496.1-1"/>
    <property type="match status" value="1"/>
</dbReference>
<evidence type="ECO:0000313" key="9">
    <source>
        <dbReference type="EMBL" id="MDT0634771.1"/>
    </source>
</evidence>
<evidence type="ECO:0000256" key="4">
    <source>
        <dbReference type="ARBA" id="ARBA00022958"/>
    </source>
</evidence>
<dbReference type="Proteomes" id="UP001251857">
    <property type="component" value="Unassembled WGS sequence"/>
</dbReference>
<dbReference type="RefSeq" id="WP_311652582.1">
    <property type="nucleotide sequence ID" value="NZ_JAVRIB010000006.1"/>
</dbReference>
<dbReference type="InterPro" id="IPR003148">
    <property type="entry name" value="RCK_N"/>
</dbReference>
<comment type="caution">
    <text evidence="9">The sequence shown here is derived from an EMBL/GenBank/DDBJ whole genome shotgun (WGS) entry which is preliminary data.</text>
</comment>
<dbReference type="Gene3D" id="3.40.50.720">
    <property type="entry name" value="NAD(P)-binding Rossmann-like Domain"/>
    <property type="match status" value="2"/>
</dbReference>
<dbReference type="PROSITE" id="PS51201">
    <property type="entry name" value="RCK_N"/>
    <property type="match status" value="2"/>
</dbReference>